<evidence type="ECO:0000313" key="2">
    <source>
        <dbReference type="Proteomes" id="UP000886998"/>
    </source>
</evidence>
<name>A0A8X6XR90_9ARAC</name>
<comment type="caution">
    <text evidence="1">The sequence shown here is derived from an EMBL/GenBank/DDBJ whole genome shotgun (WGS) entry which is preliminary data.</text>
</comment>
<protein>
    <submittedName>
        <fullName evidence="1">Uncharacterized protein</fullName>
    </submittedName>
</protein>
<dbReference type="Proteomes" id="UP000886998">
    <property type="component" value="Unassembled WGS sequence"/>
</dbReference>
<accession>A0A8X6XR90</accession>
<proteinExistence type="predicted"/>
<gene>
    <name evidence="1" type="ORF">TNIN_303201</name>
</gene>
<organism evidence="1 2">
    <name type="scientific">Trichonephila inaurata madagascariensis</name>
    <dbReference type="NCBI Taxonomy" id="2747483"/>
    <lineage>
        <taxon>Eukaryota</taxon>
        <taxon>Metazoa</taxon>
        <taxon>Ecdysozoa</taxon>
        <taxon>Arthropoda</taxon>
        <taxon>Chelicerata</taxon>
        <taxon>Arachnida</taxon>
        <taxon>Araneae</taxon>
        <taxon>Araneomorphae</taxon>
        <taxon>Entelegynae</taxon>
        <taxon>Araneoidea</taxon>
        <taxon>Nephilidae</taxon>
        <taxon>Trichonephila</taxon>
        <taxon>Trichonephila inaurata</taxon>
    </lineage>
</organism>
<keyword evidence="2" id="KW-1185">Reference proteome</keyword>
<reference evidence="1" key="1">
    <citation type="submission" date="2020-08" db="EMBL/GenBank/DDBJ databases">
        <title>Multicomponent nature underlies the extraordinary mechanical properties of spider dragline silk.</title>
        <authorList>
            <person name="Kono N."/>
            <person name="Nakamura H."/>
            <person name="Mori M."/>
            <person name="Yoshida Y."/>
            <person name="Ohtoshi R."/>
            <person name="Malay A.D."/>
            <person name="Moran D.A.P."/>
            <person name="Tomita M."/>
            <person name="Numata K."/>
            <person name="Arakawa K."/>
        </authorList>
    </citation>
    <scope>NUCLEOTIDE SEQUENCE</scope>
</reference>
<dbReference type="EMBL" id="BMAV01011716">
    <property type="protein sequence ID" value="GFY57748.1"/>
    <property type="molecule type" value="Genomic_DNA"/>
</dbReference>
<evidence type="ECO:0000313" key="1">
    <source>
        <dbReference type="EMBL" id="GFY57748.1"/>
    </source>
</evidence>
<dbReference type="AlphaFoldDB" id="A0A8X6XR90"/>
<sequence>MPKEASRIPFSRLLGRKPEFWGCQGKTEFGVVETRVNQPRDGPLSRKKRIQEASSYRQLLFSQPKNGSNARSRTRWLFCHRVKNRTRHLANFA</sequence>